<dbReference type="Proteomes" id="UP000238007">
    <property type="component" value="Unassembled WGS sequence"/>
</dbReference>
<organism evidence="2 3">
    <name type="scientific">Yoonia maritima</name>
    <dbReference type="NCBI Taxonomy" id="1435347"/>
    <lineage>
        <taxon>Bacteria</taxon>
        <taxon>Pseudomonadati</taxon>
        <taxon>Pseudomonadota</taxon>
        <taxon>Alphaproteobacteria</taxon>
        <taxon>Rhodobacterales</taxon>
        <taxon>Paracoccaceae</taxon>
        <taxon>Yoonia</taxon>
    </lineage>
</organism>
<dbReference type="PANTHER" id="PTHR33608">
    <property type="entry name" value="BLL2464 PROTEIN"/>
    <property type="match status" value="1"/>
</dbReference>
<accession>A0A2T0VY33</accession>
<feature type="domain" description="DUF58" evidence="1">
    <location>
        <begin position="51"/>
        <end position="236"/>
    </location>
</feature>
<dbReference type="InterPro" id="IPR002881">
    <property type="entry name" value="DUF58"/>
</dbReference>
<name>A0A2T0VY33_9RHOB</name>
<sequence length="291" mass="31577">MTDVSGTQVTAQALIALQGAVAENMRRDVPTSGLPGGFPIKKRGQGQVNADSRLYIHGDEMRYIDKGATARTGDLHVRTFHEERDRVTFLVADFRPSMLWGMRRAFRSVAAAEALAWIGWQAVAVGGRVGLLAITTGEPTIVRTRTGTRGMLSVIGGLVRAHEFATSVVGPDQFIDPPLDMAVEGLHRIVPKGASIIIASAFDQRGDNFEGTMKRLAQHRAPSFVMVEDSGLQSLPPGHYPIRSPDGYRRSIKLRQTLPHDHALPEIPGCAVMHLDTSLPTRQAMTQAGVS</sequence>
<keyword evidence="3" id="KW-1185">Reference proteome</keyword>
<dbReference type="PANTHER" id="PTHR33608:SF12">
    <property type="entry name" value="DUF58 DOMAIN-CONTAINING PROTEIN"/>
    <property type="match status" value="1"/>
</dbReference>
<dbReference type="Pfam" id="PF01882">
    <property type="entry name" value="DUF58"/>
    <property type="match status" value="1"/>
</dbReference>
<proteinExistence type="predicted"/>
<evidence type="ECO:0000313" key="2">
    <source>
        <dbReference type="EMBL" id="PRY77171.1"/>
    </source>
</evidence>
<comment type="caution">
    <text evidence="2">The sequence shown here is derived from an EMBL/GenBank/DDBJ whole genome shotgun (WGS) entry which is preliminary data.</text>
</comment>
<reference evidence="2 3" key="1">
    <citation type="submission" date="2018-03" db="EMBL/GenBank/DDBJ databases">
        <title>Genomic Encyclopedia of Archaeal and Bacterial Type Strains, Phase II (KMG-II): from individual species to whole genera.</title>
        <authorList>
            <person name="Goeker M."/>
        </authorList>
    </citation>
    <scope>NUCLEOTIDE SEQUENCE [LARGE SCALE GENOMIC DNA]</scope>
    <source>
        <strain evidence="2 3">DSM 101533</strain>
    </source>
</reference>
<dbReference type="OrthoDB" id="9776116at2"/>
<dbReference type="AlphaFoldDB" id="A0A2T0VY33"/>
<protein>
    <submittedName>
        <fullName evidence="2">Uncharacterized protein DUF58</fullName>
    </submittedName>
</protein>
<gene>
    <name evidence="2" type="ORF">CLV80_10615</name>
</gene>
<dbReference type="RefSeq" id="WP_106357684.1">
    <property type="nucleotide sequence ID" value="NZ_PVTP01000006.1"/>
</dbReference>
<evidence type="ECO:0000313" key="3">
    <source>
        <dbReference type="Proteomes" id="UP000238007"/>
    </source>
</evidence>
<dbReference type="EMBL" id="PVTP01000006">
    <property type="protein sequence ID" value="PRY77171.1"/>
    <property type="molecule type" value="Genomic_DNA"/>
</dbReference>
<evidence type="ECO:0000259" key="1">
    <source>
        <dbReference type="Pfam" id="PF01882"/>
    </source>
</evidence>